<evidence type="ECO:0000313" key="3">
    <source>
        <dbReference type="EMBL" id="OZV66624.1"/>
    </source>
</evidence>
<protein>
    <recommendedName>
        <fullName evidence="5">Anti-sigma factor</fullName>
    </recommendedName>
</protein>
<feature type="transmembrane region" description="Helical" evidence="2">
    <location>
        <begin position="52"/>
        <end position="72"/>
    </location>
</feature>
<evidence type="ECO:0000256" key="2">
    <source>
        <dbReference type="SAM" id="Phobius"/>
    </source>
</evidence>
<proteinExistence type="predicted"/>
<feature type="coiled-coil region" evidence="1">
    <location>
        <begin position="118"/>
        <end position="173"/>
    </location>
</feature>
<evidence type="ECO:0000313" key="4">
    <source>
        <dbReference type="Proteomes" id="UP000216840"/>
    </source>
</evidence>
<keyword evidence="1" id="KW-0175">Coiled coil</keyword>
<keyword evidence="2" id="KW-0472">Membrane</keyword>
<dbReference type="Proteomes" id="UP000216840">
    <property type="component" value="Unassembled WGS sequence"/>
</dbReference>
<organism evidence="3 4">
    <name type="scientific">Winogradskyella aurantia</name>
    <dbReference type="NCBI Taxonomy" id="1915063"/>
    <lineage>
        <taxon>Bacteria</taxon>
        <taxon>Pseudomonadati</taxon>
        <taxon>Bacteroidota</taxon>
        <taxon>Flavobacteriia</taxon>
        <taxon>Flavobacteriales</taxon>
        <taxon>Flavobacteriaceae</taxon>
        <taxon>Winogradskyella</taxon>
    </lineage>
</organism>
<sequence>MQNDRLTELFDSLNGKFDIEVPPTGHESRFLDKLKSQQEATDLNVDKGVSSWKQLLAIAATIVISFSVFIIVQNQSGTLDLASVSPELSETQDFFTVTLTTELKKLNNERSPLTNQIINDALEQIKILEDEYKQLKIDLTESGKDQRVIHAMISNFQNRIEILNTVLEQIENVKHLKIKNNEFKNTI</sequence>
<reference evidence="3 4" key="1">
    <citation type="submission" date="2017-05" db="EMBL/GenBank/DDBJ databases">
        <title>The draft genome sequence of Idiomarina salinarum WNB302.</title>
        <authorList>
            <person name="Sun Y."/>
            <person name="Chen B."/>
            <person name="Du Z."/>
        </authorList>
    </citation>
    <scope>NUCLEOTIDE SEQUENCE [LARGE SCALE GENOMIC DNA]</scope>
    <source>
        <strain evidence="3 4">WNB302</strain>
    </source>
</reference>
<evidence type="ECO:0000256" key="1">
    <source>
        <dbReference type="SAM" id="Coils"/>
    </source>
</evidence>
<dbReference type="EMBL" id="NGJN01000009">
    <property type="protein sequence ID" value="OZV66624.1"/>
    <property type="molecule type" value="Genomic_DNA"/>
</dbReference>
<dbReference type="AlphaFoldDB" id="A0A265UMS2"/>
<gene>
    <name evidence="3" type="ORF">CA834_14120</name>
</gene>
<keyword evidence="4" id="KW-1185">Reference proteome</keyword>
<accession>A0A265UMS2</accession>
<keyword evidence="2" id="KW-1133">Transmembrane helix</keyword>
<comment type="caution">
    <text evidence="3">The sequence shown here is derived from an EMBL/GenBank/DDBJ whole genome shotgun (WGS) entry which is preliminary data.</text>
</comment>
<keyword evidence="2" id="KW-0812">Transmembrane</keyword>
<dbReference type="RefSeq" id="WP_094969370.1">
    <property type="nucleotide sequence ID" value="NZ_NGJN01000009.1"/>
</dbReference>
<evidence type="ECO:0008006" key="5">
    <source>
        <dbReference type="Google" id="ProtNLM"/>
    </source>
</evidence>
<name>A0A265UMS2_9FLAO</name>
<dbReference type="OrthoDB" id="1143801at2"/>